<organism evidence="4">
    <name type="scientific">Cacopsylla melanoneura</name>
    <dbReference type="NCBI Taxonomy" id="428564"/>
    <lineage>
        <taxon>Eukaryota</taxon>
        <taxon>Metazoa</taxon>
        <taxon>Ecdysozoa</taxon>
        <taxon>Arthropoda</taxon>
        <taxon>Hexapoda</taxon>
        <taxon>Insecta</taxon>
        <taxon>Pterygota</taxon>
        <taxon>Neoptera</taxon>
        <taxon>Paraneoptera</taxon>
        <taxon>Hemiptera</taxon>
        <taxon>Sternorrhyncha</taxon>
        <taxon>Psylloidea</taxon>
        <taxon>Psyllidae</taxon>
        <taxon>Psyllinae</taxon>
        <taxon>Cacopsylla</taxon>
    </lineage>
</organism>
<evidence type="ECO:0000313" key="4">
    <source>
        <dbReference type="EMBL" id="CAG6618244.1"/>
    </source>
</evidence>
<dbReference type="PANTHER" id="PTHR16195">
    <property type="entry name" value="ZINC FINGER CCHC DOMAIN CONTAINING PROTEIN"/>
    <property type="match status" value="1"/>
</dbReference>
<dbReference type="EMBL" id="HBUF01216142">
    <property type="protein sequence ID" value="CAG6667283.1"/>
    <property type="molecule type" value="Transcribed_RNA"/>
</dbReference>
<feature type="region of interest" description="Disordered" evidence="2">
    <location>
        <begin position="364"/>
        <end position="449"/>
    </location>
</feature>
<keyword evidence="1" id="KW-0862">Zinc</keyword>
<sequence length="557" mass="61001">MYLEMLCKESIVTWFKDLTSFKRIDVMCNLLQSCQPFETRFLGTCIEELGRKDFTLLRQIENIVNNPAELSTQDLNNINDKETRSKLSKFLCVLHSTNKRCANELYLILMSLYEDINNIIKSGALLSDDSSLDEILLIYALGIFHPAFSFDKKMYLGDLLARLMQEEERIHLFKQKAEMMSPESYPSDNIAMAQVLDPLPNQGPEEPMSNISVLSYPAVMSRTSSPSGSPPIRSKPPTTPADHKPVSPNPLRLMGDSELPPPPGLGMPPPGMKETRLLTNGKPSEELWLQANMRRQAYVVPVFYTPSPTPPPPAAPPSSCTSCLHNGGGTVTPGSGGSGDQMRDLRLGDQMRDLRLGELRFAASEGDHYSSSENSSDHSPPPTPHDMGGAPRHLPLHLPSSSKSSRGSSLSLGAAPQYRRRTEMNGHDPGLAPPGGGGTDPPPTSAFYPLLHHQTFLPPLPPTPGTYPIPLYPQVLYQYAPPQPPGPGPTLYTAPPHPAPLPPVRPASSCYNCGSQNHVAPECPDPTIDEVSKQGHYRLDYEGSGQFNMNSIPDNIN</sequence>
<dbReference type="Pfam" id="PF25479">
    <property type="entry name" value="Vts1"/>
    <property type="match status" value="1"/>
</dbReference>
<reference evidence="4" key="1">
    <citation type="submission" date="2021-05" db="EMBL/GenBank/DDBJ databases">
        <authorList>
            <person name="Alioto T."/>
            <person name="Alioto T."/>
            <person name="Gomez Garrido J."/>
        </authorList>
    </citation>
    <scope>NUCLEOTIDE SEQUENCE</scope>
</reference>
<accession>A0A8D8LXM1</accession>
<name>A0A8D8LXM1_9HEMI</name>
<keyword evidence="1" id="KW-0863">Zinc-finger</keyword>
<dbReference type="SMART" id="SM00343">
    <property type="entry name" value="ZnF_C2HC"/>
    <property type="match status" value="1"/>
</dbReference>
<feature type="compositionally biased region" description="Gly residues" evidence="2">
    <location>
        <begin position="326"/>
        <end position="339"/>
    </location>
</feature>
<dbReference type="InterPro" id="IPR057327">
    <property type="entry name" value="Vts1_dom"/>
</dbReference>
<evidence type="ECO:0000256" key="1">
    <source>
        <dbReference type="PROSITE-ProRule" id="PRU00047"/>
    </source>
</evidence>
<dbReference type="AlphaFoldDB" id="A0A8D8LXM1"/>
<dbReference type="Pfam" id="PF26034">
    <property type="entry name" value="PHAT_SMAUG"/>
    <property type="match status" value="1"/>
</dbReference>
<feature type="compositionally biased region" description="Pro residues" evidence="2">
    <location>
        <begin position="259"/>
        <end position="269"/>
    </location>
</feature>
<feature type="region of interest" description="Disordered" evidence="2">
    <location>
        <begin position="220"/>
        <end position="269"/>
    </location>
</feature>
<dbReference type="Pfam" id="PF00098">
    <property type="entry name" value="zf-CCHC"/>
    <property type="match status" value="1"/>
</dbReference>
<protein>
    <submittedName>
        <fullName evidence="4">Zinc finger CCHC domain-containing protein 2</fullName>
    </submittedName>
</protein>
<keyword evidence="1" id="KW-0479">Metal-binding</keyword>
<feature type="compositionally biased region" description="Low complexity" evidence="2">
    <location>
        <begin position="392"/>
        <end position="413"/>
    </location>
</feature>
<proteinExistence type="predicted"/>
<dbReference type="GO" id="GO:0003676">
    <property type="term" value="F:nucleic acid binding"/>
    <property type="evidence" value="ECO:0007669"/>
    <property type="project" value="InterPro"/>
</dbReference>
<feature type="region of interest" description="Disordered" evidence="2">
    <location>
        <begin position="308"/>
        <end position="344"/>
    </location>
</feature>
<dbReference type="EMBL" id="HBUF01388683">
    <property type="protein sequence ID" value="CAG6733051.1"/>
    <property type="molecule type" value="Transcribed_RNA"/>
</dbReference>
<feature type="domain" description="CCHC-type" evidence="3">
    <location>
        <begin position="510"/>
        <end position="525"/>
    </location>
</feature>
<dbReference type="InterPro" id="IPR042344">
    <property type="entry name" value="ZCCHC14"/>
</dbReference>
<dbReference type="GO" id="GO:0008270">
    <property type="term" value="F:zinc ion binding"/>
    <property type="evidence" value="ECO:0007669"/>
    <property type="project" value="UniProtKB-KW"/>
</dbReference>
<dbReference type="PROSITE" id="PS50158">
    <property type="entry name" value="ZF_CCHC"/>
    <property type="match status" value="1"/>
</dbReference>
<evidence type="ECO:0000259" key="3">
    <source>
        <dbReference type="PROSITE" id="PS50158"/>
    </source>
</evidence>
<dbReference type="EMBL" id="HBUF01041455">
    <property type="protein sequence ID" value="CAG6618244.1"/>
    <property type="molecule type" value="Transcribed_RNA"/>
</dbReference>
<evidence type="ECO:0000256" key="2">
    <source>
        <dbReference type="SAM" id="MobiDB-lite"/>
    </source>
</evidence>
<dbReference type="EMBL" id="HBUF01041457">
    <property type="protein sequence ID" value="CAG6618246.1"/>
    <property type="molecule type" value="Transcribed_RNA"/>
</dbReference>
<dbReference type="PANTHER" id="PTHR16195:SF16">
    <property type="entry name" value="ZINC FINGER CCHC DOMAIN-CONTAINING PROTEIN 14"/>
    <property type="match status" value="1"/>
</dbReference>
<dbReference type="InterPro" id="IPR001878">
    <property type="entry name" value="Znf_CCHC"/>
</dbReference>
<dbReference type="InterPro" id="IPR058599">
    <property type="entry name" value="PHAT_Smg/ZCCHC2-like"/>
</dbReference>